<accession>A0A4Y9JWD6</accession>
<organism evidence="1 2">
    <name type="scientific">Muribacter muris</name>
    <dbReference type="NCBI Taxonomy" id="67855"/>
    <lineage>
        <taxon>Bacteria</taxon>
        <taxon>Pseudomonadati</taxon>
        <taxon>Pseudomonadota</taxon>
        <taxon>Gammaproteobacteria</taxon>
        <taxon>Pasteurellales</taxon>
        <taxon>Pasteurellaceae</taxon>
        <taxon>Muribacter</taxon>
    </lineage>
</organism>
<dbReference type="AlphaFoldDB" id="A0A4Y9JWD6"/>
<protein>
    <submittedName>
        <fullName evidence="1">Uncharacterized protein</fullName>
    </submittedName>
</protein>
<dbReference type="EMBL" id="SPPA01000013">
    <property type="protein sequence ID" value="TFV10154.1"/>
    <property type="molecule type" value="Genomic_DNA"/>
</dbReference>
<reference evidence="1 2" key="1">
    <citation type="submission" date="2019-03" db="EMBL/GenBank/DDBJ databases">
        <title>Diversity of the mouse oral microbiome.</title>
        <authorList>
            <person name="Joseph S."/>
            <person name="Aduse-Opoku J."/>
            <person name="Curtis M."/>
            <person name="Wade W."/>
            <person name="Hashim A."/>
        </authorList>
    </citation>
    <scope>NUCLEOTIDE SEQUENCE [LARGE SCALE GENOMIC DNA]</scope>
    <source>
        <strain evidence="1 2">WT12</strain>
    </source>
</reference>
<comment type="caution">
    <text evidence="1">The sequence shown here is derived from an EMBL/GenBank/DDBJ whole genome shotgun (WGS) entry which is preliminary data.</text>
</comment>
<gene>
    <name evidence="1" type="ORF">E4T80_06965</name>
</gene>
<evidence type="ECO:0000313" key="1">
    <source>
        <dbReference type="EMBL" id="TFV10154.1"/>
    </source>
</evidence>
<dbReference type="OrthoDB" id="8602814at2"/>
<sequence length="176" mass="21162">MNKNLEHRINHLSKNFIQDMLIPLKNFPASITKYPREYVKITRPEDIEEYDYLASLTPGSEIDFSRFRSVSSDLNWEGIYYLLPIAQRRYLQFIDESIIDFFDGFVWLLGYLNGIDKLKRLMSQDDIQRLIYWLRFLLEDENPDINFIDFDEDEINGYIDYLEKGLTLYGKNKYIQ</sequence>
<proteinExistence type="predicted"/>
<dbReference type="RefSeq" id="WP_135056558.1">
    <property type="nucleotide sequence ID" value="NZ_JADGLC010000013.1"/>
</dbReference>
<dbReference type="Proteomes" id="UP000297396">
    <property type="component" value="Unassembled WGS sequence"/>
</dbReference>
<name>A0A4Y9JWD6_9PAST</name>
<evidence type="ECO:0000313" key="2">
    <source>
        <dbReference type="Proteomes" id="UP000297396"/>
    </source>
</evidence>